<dbReference type="EMBL" id="BAABME010005786">
    <property type="protein sequence ID" value="GAA0166599.1"/>
    <property type="molecule type" value="Genomic_DNA"/>
</dbReference>
<name>A0AAV3QS96_LITER</name>
<gene>
    <name evidence="2" type="ORF">LIER_21719</name>
</gene>
<reference evidence="2 3" key="1">
    <citation type="submission" date="2024-01" db="EMBL/GenBank/DDBJ databases">
        <title>The complete chloroplast genome sequence of Lithospermum erythrorhizon: insights into the phylogenetic relationship among Boraginaceae species and the maternal lineages of purple gromwells.</title>
        <authorList>
            <person name="Okada T."/>
            <person name="Watanabe K."/>
        </authorList>
    </citation>
    <scope>NUCLEOTIDE SEQUENCE [LARGE SCALE GENOMIC DNA]</scope>
</reference>
<evidence type="ECO:0000256" key="1">
    <source>
        <dbReference type="SAM" id="MobiDB-lite"/>
    </source>
</evidence>
<evidence type="ECO:0000313" key="2">
    <source>
        <dbReference type="EMBL" id="GAA0166599.1"/>
    </source>
</evidence>
<feature type="compositionally biased region" description="Basic residues" evidence="1">
    <location>
        <begin position="125"/>
        <end position="136"/>
    </location>
</feature>
<evidence type="ECO:0000313" key="3">
    <source>
        <dbReference type="Proteomes" id="UP001454036"/>
    </source>
</evidence>
<organism evidence="2 3">
    <name type="scientific">Lithospermum erythrorhizon</name>
    <name type="common">Purple gromwell</name>
    <name type="synonym">Lithospermum officinale var. erythrorhizon</name>
    <dbReference type="NCBI Taxonomy" id="34254"/>
    <lineage>
        <taxon>Eukaryota</taxon>
        <taxon>Viridiplantae</taxon>
        <taxon>Streptophyta</taxon>
        <taxon>Embryophyta</taxon>
        <taxon>Tracheophyta</taxon>
        <taxon>Spermatophyta</taxon>
        <taxon>Magnoliopsida</taxon>
        <taxon>eudicotyledons</taxon>
        <taxon>Gunneridae</taxon>
        <taxon>Pentapetalae</taxon>
        <taxon>asterids</taxon>
        <taxon>lamiids</taxon>
        <taxon>Boraginales</taxon>
        <taxon>Boraginaceae</taxon>
        <taxon>Boraginoideae</taxon>
        <taxon>Lithospermeae</taxon>
        <taxon>Lithospermum</taxon>
    </lineage>
</organism>
<proteinExistence type="predicted"/>
<dbReference type="Proteomes" id="UP001454036">
    <property type="component" value="Unassembled WGS sequence"/>
</dbReference>
<feature type="region of interest" description="Disordered" evidence="1">
    <location>
        <begin position="1"/>
        <end position="22"/>
    </location>
</feature>
<sequence>MQEPIAPNKNPPKAKKKMHTNLPIQAEPLIEVGNDKKVKLSQLPENHKLFSPRSISQHGRSSEKLKSLRIKLDTIDYYSGRDRLFKLVTIASTSEDDEALESKNRDNLAKGSCQNTYPPSPGQSRSRRRRGRNRYR</sequence>
<feature type="region of interest" description="Disordered" evidence="1">
    <location>
        <begin position="95"/>
        <end position="136"/>
    </location>
</feature>
<keyword evidence="3" id="KW-1185">Reference proteome</keyword>
<comment type="caution">
    <text evidence="2">The sequence shown here is derived from an EMBL/GenBank/DDBJ whole genome shotgun (WGS) entry which is preliminary data.</text>
</comment>
<protein>
    <submittedName>
        <fullName evidence="2">Uncharacterized protein</fullName>
    </submittedName>
</protein>
<dbReference type="AlphaFoldDB" id="A0AAV3QS96"/>
<accession>A0AAV3QS96</accession>